<dbReference type="GO" id="GO:0003677">
    <property type="term" value="F:DNA binding"/>
    <property type="evidence" value="ECO:0007669"/>
    <property type="project" value="InterPro"/>
</dbReference>
<dbReference type="GO" id="GO:0006351">
    <property type="term" value="P:DNA-templated transcription"/>
    <property type="evidence" value="ECO:0007669"/>
    <property type="project" value="InterPro"/>
</dbReference>
<comment type="caution">
    <text evidence="5">The sequence shown here is derived from an EMBL/GenBank/DDBJ whole genome shotgun (WGS) entry which is preliminary data.</text>
</comment>
<dbReference type="PANTHER" id="PTHR11800">
    <property type="entry name" value="DNA-DIRECTED RNA POLYMERASE"/>
    <property type="match status" value="1"/>
</dbReference>
<feature type="region of interest" description="Disordered" evidence="3">
    <location>
        <begin position="1"/>
        <end position="24"/>
    </location>
</feature>
<accession>A0A9W7EV59</accession>
<dbReference type="InterPro" id="IPR050518">
    <property type="entry name" value="Rpo3/RPB3_RNA_Pol_subunit"/>
</dbReference>
<dbReference type="Proteomes" id="UP001165085">
    <property type="component" value="Unassembled WGS sequence"/>
</dbReference>
<dbReference type="PANTHER" id="PTHR11800:SF13">
    <property type="entry name" value="DNA-DIRECTED RNA POLYMERASES I AND III SUBUNIT RPAC1"/>
    <property type="match status" value="1"/>
</dbReference>
<organism evidence="5 6">
    <name type="scientific">Triparma strigata</name>
    <dbReference type="NCBI Taxonomy" id="1606541"/>
    <lineage>
        <taxon>Eukaryota</taxon>
        <taxon>Sar</taxon>
        <taxon>Stramenopiles</taxon>
        <taxon>Ochrophyta</taxon>
        <taxon>Bolidophyceae</taxon>
        <taxon>Parmales</taxon>
        <taxon>Triparmaceae</taxon>
        <taxon>Triparma</taxon>
    </lineage>
</organism>
<keyword evidence="6" id="KW-1185">Reference proteome</keyword>
<gene>
    <name evidence="5" type="ORF">TrST_g403</name>
</gene>
<dbReference type="InterPro" id="IPR011263">
    <property type="entry name" value="DNA-dir_RNA_pol_RpoA/D/Rpb3"/>
</dbReference>
<dbReference type="OrthoDB" id="270173at2759"/>
<proteinExistence type="predicted"/>
<dbReference type="GO" id="GO:0046983">
    <property type="term" value="F:protein dimerization activity"/>
    <property type="evidence" value="ECO:0007669"/>
    <property type="project" value="InterPro"/>
</dbReference>
<dbReference type="SMART" id="SM00662">
    <property type="entry name" value="RPOLD"/>
    <property type="match status" value="1"/>
</dbReference>
<evidence type="ECO:0000313" key="5">
    <source>
        <dbReference type="EMBL" id="GMH91265.1"/>
    </source>
</evidence>
<dbReference type="GO" id="GO:0005666">
    <property type="term" value="C:RNA polymerase III complex"/>
    <property type="evidence" value="ECO:0007669"/>
    <property type="project" value="TreeGrafter"/>
</dbReference>
<keyword evidence="2" id="KW-0804">Transcription</keyword>
<dbReference type="InterPro" id="IPR036643">
    <property type="entry name" value="RNApol_insert_sf"/>
</dbReference>
<evidence type="ECO:0000256" key="2">
    <source>
        <dbReference type="ARBA" id="ARBA00023163"/>
    </source>
</evidence>
<dbReference type="GO" id="GO:0005736">
    <property type="term" value="C:RNA polymerase I complex"/>
    <property type="evidence" value="ECO:0007669"/>
    <property type="project" value="TreeGrafter"/>
</dbReference>
<feature type="domain" description="DNA-directed RNA polymerase RpoA/D/Rpb3-type" evidence="4">
    <location>
        <begin position="48"/>
        <end position="253"/>
    </location>
</feature>
<protein>
    <recommendedName>
        <fullName evidence="4">DNA-directed RNA polymerase RpoA/D/Rpb3-type domain-containing protein</fullName>
    </recommendedName>
</protein>
<dbReference type="SUPFAM" id="SSF55257">
    <property type="entry name" value="RBP11-like subunits of RNA polymerase"/>
    <property type="match status" value="1"/>
</dbReference>
<evidence type="ECO:0000256" key="1">
    <source>
        <dbReference type="ARBA" id="ARBA00022478"/>
    </source>
</evidence>
<dbReference type="Pfam" id="PF01193">
    <property type="entry name" value="RNA_pol_L"/>
    <property type="match status" value="1"/>
</dbReference>
<dbReference type="EMBL" id="BRXY01000383">
    <property type="protein sequence ID" value="GMH91265.1"/>
    <property type="molecule type" value="Genomic_DNA"/>
</dbReference>
<dbReference type="InterPro" id="IPR036603">
    <property type="entry name" value="RBP11-like"/>
</dbReference>
<reference evidence="6" key="1">
    <citation type="journal article" date="2023" name="Commun. Biol.">
        <title>Genome analysis of Parmales, the sister group of diatoms, reveals the evolutionary specialization of diatoms from phago-mixotrophs to photoautotrophs.</title>
        <authorList>
            <person name="Ban H."/>
            <person name="Sato S."/>
            <person name="Yoshikawa S."/>
            <person name="Yamada K."/>
            <person name="Nakamura Y."/>
            <person name="Ichinomiya M."/>
            <person name="Sato N."/>
            <person name="Blanc-Mathieu R."/>
            <person name="Endo H."/>
            <person name="Kuwata A."/>
            <person name="Ogata H."/>
        </authorList>
    </citation>
    <scope>NUCLEOTIDE SEQUENCE [LARGE SCALE GENOMIC DNA]</scope>
    <source>
        <strain evidence="6">NIES 3701</strain>
    </source>
</reference>
<keyword evidence="1" id="KW-0240">DNA-directed RNA polymerase</keyword>
<dbReference type="AlphaFoldDB" id="A0A9W7EV59"/>
<dbReference type="GO" id="GO:0003899">
    <property type="term" value="F:DNA-directed RNA polymerase activity"/>
    <property type="evidence" value="ECO:0007669"/>
    <property type="project" value="InterPro"/>
</dbReference>
<evidence type="ECO:0000313" key="6">
    <source>
        <dbReference type="Proteomes" id="UP001165085"/>
    </source>
</evidence>
<name>A0A9W7EV59_9STRA</name>
<sequence length="259" mass="29254">MSSLYDVTEKGVQPNPLKPTPSTKTSKEYINMFKKDFQYKVISDDPNELVCLLSNIDVSIANAIRRILLADVPTMAIETVYIDQNTSITHDEVLSHRLGLMPVLADPTEFEVGGDEDTDWNTLVFQAHCKKSNGTDHAKFSPVCTASYRMLPVIKMLDNVRGEDAEELCTLEPGVFKLIEKDGEVEAVIDDPMKCTMSRNYLMNPRLKSKIKIERSGRDFIFCIESVGQVEPKKLLKRAVQILKEKGERLVRVLEEEGN</sequence>
<dbReference type="PROSITE" id="PS00446">
    <property type="entry name" value="RNA_POL_D_30KD"/>
    <property type="match status" value="1"/>
</dbReference>
<evidence type="ECO:0000256" key="3">
    <source>
        <dbReference type="SAM" id="MobiDB-lite"/>
    </source>
</evidence>
<dbReference type="Gene3D" id="3.30.1360.10">
    <property type="entry name" value="RNA polymerase, RBP11-like subunit"/>
    <property type="match status" value="2"/>
</dbReference>
<evidence type="ECO:0000259" key="4">
    <source>
        <dbReference type="SMART" id="SM00662"/>
    </source>
</evidence>
<dbReference type="InterPro" id="IPR001514">
    <property type="entry name" value="DNA-dir_RNA_pol_30-40kDasu_CS"/>
</dbReference>
<dbReference type="SUPFAM" id="SSF56553">
    <property type="entry name" value="Insert subdomain of RNA polymerase alpha subunit"/>
    <property type="match status" value="1"/>
</dbReference>